<comment type="caution">
    <text evidence="1">The sequence shown here is derived from an EMBL/GenBank/DDBJ whole genome shotgun (WGS) entry which is preliminary data.</text>
</comment>
<dbReference type="GO" id="GO:0016829">
    <property type="term" value="F:lyase activity"/>
    <property type="evidence" value="ECO:0007669"/>
    <property type="project" value="UniProtKB-KW"/>
</dbReference>
<protein>
    <submittedName>
        <fullName evidence="1">Phosphonate C-P lyase system protein PhnH</fullName>
    </submittedName>
</protein>
<dbReference type="InterPro" id="IPR008772">
    <property type="entry name" value="Phosphonate_metab_PhnH"/>
</dbReference>
<dbReference type="InterPro" id="IPR038058">
    <property type="entry name" value="PhnH-like_sp"/>
</dbReference>
<gene>
    <name evidence="1" type="primary">phnH</name>
    <name evidence="1" type="ORF">LNKW23_25910</name>
</gene>
<sequence length="204" mass="20349">MRGETATAAPAAGDALSGGFADPARDGAAAFRAVLSAMAHPGRIERLAGAAPPAGISPAAGALMLALADAETPVWLPERLAGGPVAEWLRFHTNAPAAAGRSAAAFALGRWEELVPLADYPAGCPSYPDRSATLVVDLPALEGGPALTLSGPGLAAPARFAPMLPAEAAAALAENAARFPLGVDVCFAAADRVAALPRSTRLEG</sequence>
<dbReference type="Proteomes" id="UP001239909">
    <property type="component" value="Unassembled WGS sequence"/>
</dbReference>
<evidence type="ECO:0000313" key="2">
    <source>
        <dbReference type="Proteomes" id="UP001239909"/>
    </source>
</evidence>
<organism evidence="1 2">
    <name type="scientific">Paralimibaculum aggregatum</name>
    <dbReference type="NCBI Taxonomy" id="3036245"/>
    <lineage>
        <taxon>Bacteria</taxon>
        <taxon>Pseudomonadati</taxon>
        <taxon>Pseudomonadota</taxon>
        <taxon>Alphaproteobacteria</taxon>
        <taxon>Rhodobacterales</taxon>
        <taxon>Paracoccaceae</taxon>
        <taxon>Paralimibaculum</taxon>
    </lineage>
</organism>
<dbReference type="Pfam" id="PF05845">
    <property type="entry name" value="PhnH"/>
    <property type="match status" value="1"/>
</dbReference>
<dbReference type="PIRSF" id="PIRSF020680">
    <property type="entry name" value="PhnH"/>
    <property type="match status" value="1"/>
</dbReference>
<keyword evidence="1" id="KW-0456">Lyase</keyword>
<dbReference type="Gene3D" id="3.40.50.11310">
    <property type="entry name" value="Bacterial phosphonate metabolism protein PhnH"/>
    <property type="match status" value="1"/>
</dbReference>
<dbReference type="NCBIfam" id="TIGR03292">
    <property type="entry name" value="PhnH_redo"/>
    <property type="match status" value="1"/>
</dbReference>
<name>A0ABQ6LQI9_9RHOB</name>
<accession>A0ABQ6LQI9</accession>
<proteinExistence type="predicted"/>
<evidence type="ECO:0000313" key="1">
    <source>
        <dbReference type="EMBL" id="GMG83378.1"/>
    </source>
</evidence>
<dbReference type="RefSeq" id="WP_285672171.1">
    <property type="nucleotide sequence ID" value="NZ_BSYI01000018.1"/>
</dbReference>
<dbReference type="EMBL" id="BSYI01000018">
    <property type="protein sequence ID" value="GMG83378.1"/>
    <property type="molecule type" value="Genomic_DNA"/>
</dbReference>
<reference evidence="1 2" key="1">
    <citation type="submission" date="2023-04" db="EMBL/GenBank/DDBJ databases">
        <title>Marinoamorphus aggregata gen. nov., sp. Nov., isolate from tissue of brittle star Ophioplocus japonicus.</title>
        <authorList>
            <person name="Kawano K."/>
            <person name="Sawayama S."/>
            <person name="Nakagawa S."/>
        </authorList>
    </citation>
    <scope>NUCLEOTIDE SEQUENCE [LARGE SCALE GENOMIC DNA]</scope>
    <source>
        <strain evidence="1 2">NKW23</strain>
    </source>
</reference>
<keyword evidence="2" id="KW-1185">Reference proteome</keyword>
<dbReference type="SUPFAM" id="SSF159709">
    <property type="entry name" value="PhnH-like"/>
    <property type="match status" value="1"/>
</dbReference>